<evidence type="ECO:0000313" key="17">
    <source>
        <dbReference type="Proteomes" id="UP001642482"/>
    </source>
</evidence>
<evidence type="ECO:0000256" key="7">
    <source>
        <dbReference type="ARBA" id="ARBA00022741"/>
    </source>
</evidence>
<dbReference type="HAMAP" id="MF_03049">
    <property type="entry name" value="MOCS3_Uba4"/>
    <property type="match status" value="1"/>
</dbReference>
<dbReference type="PROSITE" id="PS50206">
    <property type="entry name" value="RHODANESE_3"/>
    <property type="match status" value="1"/>
</dbReference>
<comment type="function">
    <text evidence="13">Plays a central role in 2-thiolation of mcm(5)S(2)U at tRNA wobble positions of cytosolic tRNA(Lys), tRNA(Glu) and tRNA(Gln). Also essential during biosynthesis of the molybdenum cofactor. Acts by mediating the C-terminal thiocarboxylation of sulfur carriers urm1 and MOCS2A. Its N-terminus first activates urm1 and MOCS2A as acyl-adenylates (-COAMP), then the persulfide sulfur on the catalytic cysteine is transferred to urm1 and MOCS2A to form thiocarboxylation (-COSH) of their C-terminus. The reaction probably involves hydrogen sulfide that is generated from the persulfide intermediate and that acts as nucleophile towards urm1 and MOCS2A. Subsequently, a transient disulfide bond is formed. Does not use thiosulfate as sulfur donor; nfs1 probably acting as a sulfur donor for thiocarboxylation reactions.</text>
</comment>
<feature type="binding site" evidence="13">
    <location>
        <position position="104"/>
    </location>
    <ligand>
        <name>ATP</name>
        <dbReference type="ChEBI" id="CHEBI:30616"/>
    </ligand>
</feature>
<dbReference type="InterPro" id="IPR045886">
    <property type="entry name" value="ThiF/MoeB/HesA"/>
</dbReference>
<evidence type="ECO:0000256" key="6">
    <source>
        <dbReference type="ARBA" id="ARBA00022723"/>
    </source>
</evidence>
<dbReference type="SMART" id="SM00450">
    <property type="entry name" value="RHOD"/>
    <property type="match status" value="1"/>
</dbReference>
<reference evidence="16 17" key="1">
    <citation type="submission" date="2024-01" db="EMBL/GenBank/DDBJ databases">
        <authorList>
            <person name="Allen C."/>
            <person name="Tagirdzhanova G."/>
        </authorList>
    </citation>
    <scope>NUCLEOTIDE SEQUENCE [LARGE SCALE GENOMIC DNA]</scope>
</reference>
<dbReference type="InterPro" id="IPR001763">
    <property type="entry name" value="Rhodanese-like_dom"/>
</dbReference>
<dbReference type="InterPro" id="IPR028885">
    <property type="entry name" value="MOCS3/Uba4"/>
</dbReference>
<dbReference type="Gene3D" id="3.40.50.720">
    <property type="entry name" value="NAD(P)-binding Rossmann-like Domain"/>
    <property type="match status" value="1"/>
</dbReference>
<evidence type="ECO:0000256" key="5">
    <source>
        <dbReference type="ARBA" id="ARBA00022695"/>
    </source>
</evidence>
<dbReference type="EC" id="2.8.1.11" evidence="13"/>
<feature type="active site" description="Glycyl thioester intermediate; for adenylyltransferase activity" evidence="13">
    <location>
        <position position="232"/>
    </location>
</feature>
<evidence type="ECO:0000256" key="11">
    <source>
        <dbReference type="ARBA" id="ARBA00023268"/>
    </source>
</evidence>
<feature type="binding site" evidence="13">
    <location>
        <position position="218"/>
    </location>
    <ligand>
        <name>Zn(2+)</name>
        <dbReference type="ChEBI" id="CHEBI:29105"/>
    </ligand>
</feature>
<comment type="pathway">
    <text evidence="13">tRNA modification; 5-methoxycarbonylmethyl-2-thiouridine-tRNA biosynthesis.</text>
</comment>
<comment type="similarity">
    <text evidence="13">In the N-terminal section; belongs to the HesA/MoeB/ThiF family. UBA4 subfamily.</text>
</comment>
<keyword evidence="3 13" id="KW-0808">Transferase</keyword>
<dbReference type="PANTHER" id="PTHR10953:SF102">
    <property type="entry name" value="ADENYLYLTRANSFERASE AND SULFURTRANSFERASE MOCS3"/>
    <property type="match status" value="1"/>
</dbReference>
<organism evidence="16 17">
    <name type="scientific">Sporothrix eucalyptigena</name>
    <dbReference type="NCBI Taxonomy" id="1812306"/>
    <lineage>
        <taxon>Eukaryota</taxon>
        <taxon>Fungi</taxon>
        <taxon>Dikarya</taxon>
        <taxon>Ascomycota</taxon>
        <taxon>Pezizomycotina</taxon>
        <taxon>Sordariomycetes</taxon>
        <taxon>Sordariomycetidae</taxon>
        <taxon>Ophiostomatales</taxon>
        <taxon>Ophiostomataceae</taxon>
        <taxon>Sporothrix</taxon>
    </lineage>
</organism>
<evidence type="ECO:0000256" key="8">
    <source>
        <dbReference type="ARBA" id="ARBA00022786"/>
    </source>
</evidence>
<keyword evidence="7 13" id="KW-0547">Nucleotide-binding</keyword>
<keyword evidence="6 13" id="KW-0479">Metal-binding</keyword>
<keyword evidence="13" id="KW-0501">Molybdenum cofactor biosynthesis</keyword>
<evidence type="ECO:0000256" key="12">
    <source>
        <dbReference type="ARBA" id="ARBA00043893"/>
    </source>
</evidence>
<dbReference type="Pfam" id="PF00581">
    <property type="entry name" value="Rhodanese"/>
    <property type="match status" value="1"/>
</dbReference>
<keyword evidence="5" id="KW-0548">Nucleotidyltransferase</keyword>
<evidence type="ECO:0000256" key="14">
    <source>
        <dbReference type="SAM" id="Coils"/>
    </source>
</evidence>
<keyword evidence="4 13" id="KW-0819">tRNA processing</keyword>
<dbReference type="Pfam" id="PF00899">
    <property type="entry name" value="ThiF"/>
    <property type="match status" value="1"/>
</dbReference>
<evidence type="ECO:0000259" key="15">
    <source>
        <dbReference type="PROSITE" id="PS50206"/>
    </source>
</evidence>
<feature type="coiled-coil region" evidence="14">
    <location>
        <begin position="2"/>
        <end position="29"/>
    </location>
</feature>
<feature type="domain" description="Rhodanese" evidence="15">
    <location>
        <begin position="348"/>
        <end position="452"/>
    </location>
</feature>
<dbReference type="PANTHER" id="PTHR10953">
    <property type="entry name" value="UBIQUITIN-ACTIVATING ENZYME E1"/>
    <property type="match status" value="1"/>
</dbReference>
<keyword evidence="10 13" id="KW-0067">ATP-binding</keyword>
<evidence type="ECO:0000256" key="10">
    <source>
        <dbReference type="ARBA" id="ARBA00022840"/>
    </source>
</evidence>
<name>A0ABP0CDM7_9PEZI</name>
<evidence type="ECO:0000256" key="4">
    <source>
        <dbReference type="ARBA" id="ARBA00022694"/>
    </source>
</evidence>
<dbReference type="CDD" id="cd00757">
    <property type="entry name" value="ThiF_MoeB_HesA_family"/>
    <property type="match status" value="1"/>
</dbReference>
<feature type="binding site" evidence="13">
    <location>
        <begin position="111"/>
        <end position="115"/>
    </location>
    <ligand>
        <name>ATP</name>
        <dbReference type="ChEBI" id="CHEBI:30616"/>
    </ligand>
</feature>
<comment type="catalytic activity">
    <reaction evidence="13">
        <text>[molybdopterin-synthase sulfur-carrier protein]-C-terminal Gly-Gly-AMP + S-sulfanyl-L-cysteinyl-[cysteine desulfurase] + AH2 = [molybdopterin-synthase sulfur-carrier protein]-C-terminal-Gly-aminoethanethioate + L-cysteinyl-[cysteine desulfurase] + A + AMP + 2 H(+)</text>
        <dbReference type="Rhea" id="RHEA:48612"/>
        <dbReference type="Rhea" id="RHEA-COMP:12157"/>
        <dbReference type="Rhea" id="RHEA-COMP:12158"/>
        <dbReference type="Rhea" id="RHEA-COMP:12159"/>
        <dbReference type="Rhea" id="RHEA-COMP:19907"/>
        <dbReference type="ChEBI" id="CHEBI:13193"/>
        <dbReference type="ChEBI" id="CHEBI:15378"/>
        <dbReference type="ChEBI" id="CHEBI:17499"/>
        <dbReference type="ChEBI" id="CHEBI:29950"/>
        <dbReference type="ChEBI" id="CHEBI:61963"/>
        <dbReference type="ChEBI" id="CHEBI:90618"/>
        <dbReference type="ChEBI" id="CHEBI:232372"/>
        <dbReference type="ChEBI" id="CHEBI:456215"/>
        <dbReference type="EC" id="2.8.1.11"/>
    </reaction>
</comment>
<dbReference type="Gene3D" id="3.40.250.10">
    <property type="entry name" value="Rhodanese-like domain"/>
    <property type="match status" value="1"/>
</dbReference>
<keyword evidence="2 13" id="KW-0963">Cytoplasm</keyword>
<feature type="binding site" evidence="13">
    <location>
        <position position="215"/>
    </location>
    <ligand>
        <name>Zn(2+)</name>
        <dbReference type="ChEBI" id="CHEBI:29105"/>
    </ligand>
</feature>
<comment type="catalytic activity">
    <reaction evidence="13">
        <text>[molybdopterin-synthase sulfur-carrier protein]-C-terminal Gly-Gly + ATP + H(+) = [molybdopterin-synthase sulfur-carrier protein]-C-terminal Gly-Gly-AMP + diphosphate</text>
        <dbReference type="Rhea" id="RHEA:43616"/>
        <dbReference type="Rhea" id="RHEA-COMP:12159"/>
        <dbReference type="Rhea" id="RHEA-COMP:12202"/>
        <dbReference type="ChEBI" id="CHEBI:15378"/>
        <dbReference type="ChEBI" id="CHEBI:30616"/>
        <dbReference type="ChEBI" id="CHEBI:33019"/>
        <dbReference type="ChEBI" id="CHEBI:90618"/>
        <dbReference type="ChEBI" id="CHEBI:90778"/>
        <dbReference type="EC" id="2.7.7.80"/>
    </reaction>
</comment>
<comment type="subcellular location">
    <subcellularLocation>
        <location evidence="1">Cytoplasm</location>
        <location evidence="1">Cytosol</location>
    </subcellularLocation>
</comment>
<feature type="binding site" evidence="13">
    <location>
        <begin position="172"/>
        <end position="173"/>
    </location>
    <ligand>
        <name>ATP</name>
        <dbReference type="ChEBI" id="CHEBI:30616"/>
    </ligand>
</feature>
<evidence type="ECO:0000313" key="16">
    <source>
        <dbReference type="EMBL" id="CAK7229546.1"/>
    </source>
</evidence>
<gene>
    <name evidence="13" type="primary">uba4</name>
    <name evidence="13" type="synonym">cnxF</name>
    <name evidence="16" type="ORF">SEUCBS140593_007283</name>
</gene>
<dbReference type="InterPro" id="IPR000594">
    <property type="entry name" value="ThiF_NAD_FAD-bd"/>
</dbReference>
<feature type="active site" description="Cysteine persulfide intermediate; for sulfurtransferase activity" evidence="13">
    <location>
        <position position="407"/>
    </location>
</feature>
<dbReference type="SUPFAM" id="SSF69572">
    <property type="entry name" value="Activating enzymes of the ubiquitin-like proteins"/>
    <property type="match status" value="1"/>
</dbReference>
<comment type="cofactor">
    <cofactor evidence="13">
        <name>Zn(2+)</name>
        <dbReference type="ChEBI" id="CHEBI:29105"/>
    </cofactor>
    <text evidence="13">Binds 1 zinc ion per subunit.</text>
</comment>
<keyword evidence="11 13" id="KW-0511">Multifunctional enzyme</keyword>
<dbReference type="InterPro" id="IPR036873">
    <property type="entry name" value="Rhodanese-like_dom_sf"/>
</dbReference>
<evidence type="ECO:0000256" key="3">
    <source>
        <dbReference type="ARBA" id="ARBA00022679"/>
    </source>
</evidence>
<feature type="binding site" evidence="13">
    <location>
        <position position="292"/>
    </location>
    <ligand>
        <name>Zn(2+)</name>
        <dbReference type="ChEBI" id="CHEBI:29105"/>
    </ligand>
</feature>
<dbReference type="Proteomes" id="UP001642482">
    <property type="component" value="Unassembled WGS sequence"/>
</dbReference>
<dbReference type="EC" id="2.7.7.80" evidence="13"/>
<evidence type="ECO:0000256" key="9">
    <source>
        <dbReference type="ARBA" id="ARBA00022833"/>
    </source>
</evidence>
<keyword evidence="8" id="KW-0833">Ubl conjugation pathway</keyword>
<dbReference type="EMBL" id="CAWUHD010000086">
    <property type="protein sequence ID" value="CAK7229546.1"/>
    <property type="molecule type" value="Genomic_DNA"/>
</dbReference>
<comment type="function">
    <text evidence="12">Plays a central role in 2-thiolation of mcm(5)S(2)U at tRNA wobble positions of cytosolic tRNA(Lys), tRNA(Glu) and tRNA(Gln). Also essential during biosynthesis of the molybdenum cofactor. Acts by mediating the C-terminal thiocarboxylation of sulfur carriers urm1 and mocs2a. Its N-terminus first activates urm1 and mocs2a as acyl-adenylates (-COAMP), then the persulfide sulfur on the catalytic cysteine is transferred to urm1 and mocs2a to form thiocarboxylation (-COSH) of their C-terminus. The reaction probably involves hydrogen sulfide that is generated from the persulfide intermediate and that acts as a nucleophile towards urm1 and mocs2a. Subsequently, a transient disulfide bond is formed. Does not use thiosulfate as sulfur donor; nfs1 probably acting as a sulfur donor for thiocarboxylation reactions.</text>
</comment>
<comment type="pathway">
    <text evidence="13">Cofactor biosynthesis; molybdopterin biosynthesis.</text>
</comment>
<evidence type="ECO:0000256" key="13">
    <source>
        <dbReference type="HAMAP-Rule" id="MF_03049"/>
    </source>
</evidence>
<comment type="caution">
    <text evidence="16">The sequence shown here is derived from an EMBL/GenBank/DDBJ whole genome shotgun (WGS) entry which is preliminary data.</text>
</comment>
<protein>
    <recommendedName>
        <fullName evidence="13">Adenylyltransferase and sulfurtransferase uba4</fullName>
    </recommendedName>
    <alternativeName>
        <fullName evidence="13">Common component for nitrate reductase and xanthine dehydrogenase protein F</fullName>
    </alternativeName>
    <alternativeName>
        <fullName evidence="13">Ubiquitin-like protein activator 4</fullName>
    </alternativeName>
    <domain>
        <recommendedName>
            <fullName evidence="13">Molybdopterin-synthase adenylyltransferase</fullName>
            <ecNumber evidence="13">2.7.7.80</ecNumber>
        </recommendedName>
        <alternativeName>
            <fullName evidence="13">Adenylyltransferase uba4</fullName>
        </alternativeName>
        <alternativeName>
            <fullName evidence="13">Sulfur carrier protein MOCS2A adenylyltransferase</fullName>
        </alternativeName>
    </domain>
    <domain>
        <recommendedName>
            <fullName evidence="13">Molybdopterin-synthase sulfurtransferase</fullName>
            <ecNumber evidence="13">2.8.1.11</ecNumber>
        </recommendedName>
        <alternativeName>
            <fullName evidence="13">Sulfurtransferase uba4</fullName>
        </alternativeName>
        <alternativeName>
            <fullName evidence="13">Sulfur carrier protein MOCS2A sulfurtransferase</fullName>
        </alternativeName>
    </domain>
</protein>
<feature type="binding site" evidence="13">
    <location>
        <position position="128"/>
    </location>
    <ligand>
        <name>ATP</name>
        <dbReference type="ChEBI" id="CHEBI:30616"/>
    </ligand>
</feature>
<keyword evidence="14" id="KW-0175">Coiled coil</keyword>
<accession>A0ABP0CDM7</accession>
<proteinExistence type="inferred from homology"/>
<feature type="binding site" evidence="13">
    <location>
        <position position="83"/>
    </location>
    <ligand>
        <name>ATP</name>
        <dbReference type="ChEBI" id="CHEBI:30616"/>
    </ligand>
</feature>
<evidence type="ECO:0000256" key="1">
    <source>
        <dbReference type="ARBA" id="ARBA00004514"/>
    </source>
</evidence>
<evidence type="ECO:0000256" key="2">
    <source>
        <dbReference type="ARBA" id="ARBA00022490"/>
    </source>
</evidence>
<feature type="binding site" evidence="13">
    <location>
        <position position="295"/>
    </location>
    <ligand>
        <name>Zn(2+)</name>
        <dbReference type="ChEBI" id="CHEBI:29105"/>
    </ligand>
</feature>
<dbReference type="InterPro" id="IPR035985">
    <property type="entry name" value="Ubiquitin-activating_enz"/>
</dbReference>
<sequence length="454" mass="48697">MSADLRRRIVAAEAELQSLREQLALAEEAEAADRSMQPDSSWKWPLAASDYDRYARQLILPSVGVQGQLALKKASVVLIGAGGLGCPAALYLAGAGVGHLTVVDGDTVETSNLHRQIGHTTARTGAYKVDSLVEACRERNPEVKYTAVREHVTVDNIGPLLANATLALDCTDHAAVRYLISDACVLAGVPLVSAAALRTDGQLSVLNWPVGRGPCYRCVFPRPPPAASQMSCAEGGVLGPVVGVMGVLQALEAIRVLTQPPPEPLQPTLLLFSASGGPSFRTVRLRGRRSDCFACSDDSVLKKGDGLDGGWPDYVQFCGGSTAVTQHVLAPEERVSVEMYKKLQEEDTPRKHWLLDVREKEFYNMGSIAGAVNVPFSQTRAGSSPEGLPSWLPSGLAEDTAPIYLVCRVGNDSQVVARQLKTLGLDREGTRFVGDVEGGLLAWKQRVDETMPFV</sequence>
<keyword evidence="17" id="KW-1185">Reference proteome</keyword>
<keyword evidence="9 13" id="KW-0862">Zinc</keyword>